<dbReference type="Gene3D" id="3.30.450.90">
    <property type="match status" value="1"/>
</dbReference>
<dbReference type="CDD" id="cd01129">
    <property type="entry name" value="PulE-GspE-like"/>
    <property type="match status" value="1"/>
</dbReference>
<dbReference type="GO" id="GO:0016887">
    <property type="term" value="F:ATP hydrolysis activity"/>
    <property type="evidence" value="ECO:0007669"/>
    <property type="project" value="TreeGrafter"/>
</dbReference>
<keyword evidence="3" id="KW-0067">ATP-binding</keyword>
<comment type="caution">
    <text evidence="5">The sequence shown here is derived from an EMBL/GenBank/DDBJ whole genome shotgun (WGS) entry which is preliminary data.</text>
</comment>
<evidence type="ECO:0000313" key="5">
    <source>
        <dbReference type="EMBL" id="ERP31601.1"/>
    </source>
</evidence>
<dbReference type="SUPFAM" id="SSF52540">
    <property type="entry name" value="P-loop containing nucleoside triphosphate hydrolases"/>
    <property type="match status" value="1"/>
</dbReference>
<dbReference type="GO" id="GO:0005524">
    <property type="term" value="F:ATP binding"/>
    <property type="evidence" value="ECO:0007669"/>
    <property type="project" value="UniProtKB-KW"/>
</dbReference>
<dbReference type="PROSITE" id="PS00662">
    <property type="entry name" value="T2SP_E"/>
    <property type="match status" value="1"/>
</dbReference>
<dbReference type="InterPro" id="IPR027417">
    <property type="entry name" value="P-loop_NTPase"/>
</dbReference>
<evidence type="ECO:0000259" key="4">
    <source>
        <dbReference type="PROSITE" id="PS00662"/>
    </source>
</evidence>
<name>U7D7P8_9BACT</name>
<dbReference type="Gene3D" id="3.30.300.160">
    <property type="entry name" value="Type II secretion system, protein E, N-terminal domain"/>
    <property type="match status" value="1"/>
</dbReference>
<dbReference type="eggNOG" id="COG2804">
    <property type="taxonomic scope" value="Bacteria"/>
</dbReference>
<dbReference type="Pfam" id="PF05157">
    <property type="entry name" value="MshEN"/>
    <property type="match status" value="1"/>
</dbReference>
<sequence length="633" mass="70804">MMQRRVRKLGEILLSQGLISESQLAKALQIQQKTGKTLGTILIKTGLVSADDISSVLGQQIHISSRKRLGEVLVDQGLVSPKMLEKGLLHQKKSGKKLGETLIELGYITENKLIDILSAQLDVQHVILDQIKVKKALTSIIPKELCKKYNILPIYEQGGVITIAMADPTNLRTMDHIKFMTGKEIDAVMASEKEIQKAIERVYEDKMKQMSDLLHHAGQGHEELEVVEDEEQMEELTDEEGMEIVKIVNLIIHEAIDEEASDIHMEPTESGYLVKYRVDGELHKKQELPEHMRPQIISRLKIQGGMDIAEKRKPQDGRIKIRHQSRNVDLRVSSFPAMTKKALSEKIVMRIVDTEGKSLGLPQLGLSKDTLTRFERVIKSPDGIMLVTGPTGSGKSMSLYAALEFIKDYYEEKKQIITMEDPVESSVAGITQGQINPRAGFTFAAGMRSILRQDPDIIMIGEMRDLETSQMAVQAALTGHVVFSTLHTNDSPSAYTRLFDMGVAPYLVASTVRGIMAQRLVRRICSNCKEEYYPDDETLEQVGLKPGVKLYRGKGCSKCSGTGMRGRIGLYELLIPDREVQRLVNKKAESEDIKDYLLQKGDFITLRKDGLIKALKGITTLEQVIGATQETEL</sequence>
<comment type="similarity">
    <text evidence="1">Belongs to the GSP E family.</text>
</comment>
<dbReference type="SUPFAM" id="SSF160246">
    <property type="entry name" value="EspE N-terminal domain-like"/>
    <property type="match status" value="2"/>
</dbReference>
<dbReference type="STRING" id="1313304.CALK_1464"/>
<dbReference type="PATRIC" id="fig|1313304.3.peg.1397"/>
<dbReference type="Gene3D" id="1.10.40.70">
    <property type="match status" value="1"/>
</dbReference>
<reference evidence="5 6" key="1">
    <citation type="journal article" date="2013" name="Environ. Microbiol.">
        <title>Genome analysis of Chitinivibrio alkaliphilus gen. nov., sp. nov., a novel extremely haloalkaliphilic anaerobic chitinolytic bacterium from the candidate phylum Termite Group 3.</title>
        <authorList>
            <person name="Sorokin D.Y."/>
            <person name="Gumerov V.M."/>
            <person name="Rakitin A.L."/>
            <person name="Beletsky A.V."/>
            <person name="Damste J.S."/>
            <person name="Muyzer G."/>
            <person name="Mardanov A.V."/>
            <person name="Ravin N.V."/>
        </authorList>
    </citation>
    <scope>NUCLEOTIDE SEQUENCE [LARGE SCALE GENOMIC DNA]</scope>
    <source>
        <strain evidence="5 6">ACht1</strain>
    </source>
</reference>
<proteinExistence type="inferred from homology"/>
<evidence type="ECO:0000313" key="6">
    <source>
        <dbReference type="Proteomes" id="UP000017148"/>
    </source>
</evidence>
<evidence type="ECO:0000256" key="3">
    <source>
        <dbReference type="ARBA" id="ARBA00022840"/>
    </source>
</evidence>
<evidence type="ECO:0000256" key="1">
    <source>
        <dbReference type="ARBA" id="ARBA00006611"/>
    </source>
</evidence>
<dbReference type="PANTHER" id="PTHR30258">
    <property type="entry name" value="TYPE II SECRETION SYSTEM PROTEIN GSPE-RELATED"/>
    <property type="match status" value="1"/>
</dbReference>
<feature type="domain" description="Bacterial type II secretion system protein E" evidence="4">
    <location>
        <begin position="451"/>
        <end position="465"/>
    </location>
</feature>
<dbReference type="AlphaFoldDB" id="U7D7P8"/>
<dbReference type="InterPro" id="IPR001482">
    <property type="entry name" value="T2SS/T4SS_dom"/>
</dbReference>
<keyword evidence="6" id="KW-1185">Reference proteome</keyword>
<gene>
    <name evidence="5" type="ORF">CALK_1464</name>
</gene>
<dbReference type="Gene3D" id="3.40.50.300">
    <property type="entry name" value="P-loop containing nucleotide triphosphate hydrolases"/>
    <property type="match status" value="1"/>
</dbReference>
<dbReference type="EMBL" id="ASJR01000011">
    <property type="protein sequence ID" value="ERP31601.1"/>
    <property type="molecule type" value="Genomic_DNA"/>
</dbReference>
<accession>U7D7P8</accession>
<organism evidence="5 6">
    <name type="scientific">Chitinivibrio alkaliphilus ACht1</name>
    <dbReference type="NCBI Taxonomy" id="1313304"/>
    <lineage>
        <taxon>Bacteria</taxon>
        <taxon>Pseudomonadati</taxon>
        <taxon>Fibrobacterota</taxon>
        <taxon>Chitinivibrionia</taxon>
        <taxon>Chitinivibrionales</taxon>
        <taxon>Chitinivibrionaceae</taxon>
        <taxon>Chitinivibrio</taxon>
    </lineage>
</organism>
<protein>
    <submittedName>
        <fullName evidence="5">Type IV-A pilus assembly ATPase PilB</fullName>
    </submittedName>
</protein>
<evidence type="ECO:0000256" key="2">
    <source>
        <dbReference type="ARBA" id="ARBA00022741"/>
    </source>
</evidence>
<dbReference type="InterPro" id="IPR007831">
    <property type="entry name" value="T2SS_GspE_N"/>
</dbReference>
<dbReference type="InterPro" id="IPR037257">
    <property type="entry name" value="T2SS_E_N_sf"/>
</dbReference>
<keyword evidence="2" id="KW-0547">Nucleotide-binding</keyword>
<dbReference type="FunFam" id="3.30.300.160:FF:000002">
    <property type="entry name" value="Type II secretion system protein E"/>
    <property type="match status" value="1"/>
</dbReference>
<dbReference type="GO" id="GO:0005886">
    <property type="term" value="C:plasma membrane"/>
    <property type="evidence" value="ECO:0007669"/>
    <property type="project" value="TreeGrafter"/>
</dbReference>
<dbReference type="PANTHER" id="PTHR30258:SF2">
    <property type="entry name" value="COMG OPERON PROTEIN 1"/>
    <property type="match status" value="1"/>
</dbReference>
<dbReference type="Proteomes" id="UP000017148">
    <property type="component" value="Unassembled WGS sequence"/>
</dbReference>
<dbReference type="Pfam" id="PF00437">
    <property type="entry name" value="T2SSE"/>
    <property type="match status" value="1"/>
</dbReference>